<sequence>MACSLMHQQERRFIMTQDVSPKPPTGDRPELEHLDEALSHVNQQVSSGGIASGAAKGILYSLIETLGALVGDPDLPEHARSGYEGLLEAARELRAKLDR</sequence>
<reference evidence="1 2" key="1">
    <citation type="submission" date="2016-12" db="EMBL/GenBank/DDBJ databases">
        <authorList>
            <person name="Song W.-J."/>
            <person name="Kurnit D.M."/>
        </authorList>
    </citation>
    <scope>NUCLEOTIDE SEQUENCE [LARGE SCALE GENOMIC DNA]</scope>
    <source>
        <strain evidence="1 2">STM7296</strain>
    </source>
</reference>
<proteinExistence type="predicted"/>
<keyword evidence="2" id="KW-1185">Reference proteome</keyword>
<dbReference type="AlphaFoldDB" id="A0A1N7SCP5"/>
<evidence type="ECO:0008006" key="3">
    <source>
        <dbReference type="Google" id="ProtNLM"/>
    </source>
</evidence>
<evidence type="ECO:0000313" key="1">
    <source>
        <dbReference type="EMBL" id="SIT45177.1"/>
    </source>
</evidence>
<name>A0A1N7SCP5_9BURK</name>
<dbReference type="Proteomes" id="UP000187012">
    <property type="component" value="Unassembled WGS sequence"/>
</dbReference>
<gene>
    <name evidence="1" type="ORF">BN2475_530050</name>
</gene>
<evidence type="ECO:0000313" key="2">
    <source>
        <dbReference type="Proteomes" id="UP000187012"/>
    </source>
</evidence>
<protein>
    <recommendedName>
        <fullName evidence="3">Major surface protein 3</fullName>
    </recommendedName>
</protein>
<dbReference type="EMBL" id="CYGX02000053">
    <property type="protein sequence ID" value="SIT45177.1"/>
    <property type="molecule type" value="Genomic_DNA"/>
</dbReference>
<accession>A0A1N7SCP5</accession>
<organism evidence="1 2">
    <name type="scientific">Paraburkholderia ribeironis</name>
    <dbReference type="NCBI Taxonomy" id="1247936"/>
    <lineage>
        <taxon>Bacteria</taxon>
        <taxon>Pseudomonadati</taxon>
        <taxon>Pseudomonadota</taxon>
        <taxon>Betaproteobacteria</taxon>
        <taxon>Burkholderiales</taxon>
        <taxon>Burkholderiaceae</taxon>
        <taxon>Paraburkholderia</taxon>
    </lineage>
</organism>